<dbReference type="AlphaFoldDB" id="A0A9Q9JAK7"/>
<gene>
    <name evidence="2" type="ORF">N2J37_25945</name>
</gene>
<name>A0A9Q9JAK7_RAOOR</name>
<dbReference type="EMBL" id="CP104450">
    <property type="protein sequence ID" value="UXE37889.1"/>
    <property type="molecule type" value="Genomic_DNA"/>
</dbReference>
<feature type="region of interest" description="Disordered" evidence="1">
    <location>
        <begin position="1"/>
        <end position="32"/>
    </location>
</feature>
<proteinExistence type="predicted"/>
<protein>
    <submittedName>
        <fullName evidence="2">Uncharacterized protein</fullName>
    </submittedName>
</protein>
<evidence type="ECO:0000256" key="1">
    <source>
        <dbReference type="SAM" id="MobiDB-lite"/>
    </source>
</evidence>
<reference evidence="2" key="1">
    <citation type="submission" date="2022-09" db="EMBL/GenBank/DDBJ databases">
        <title>Multidrug resistance Raoultella ornithinolytica Strain MQB_Silv_108.</title>
        <authorList>
            <person name="Quintela-Baluja M."/>
        </authorList>
    </citation>
    <scope>NUCLEOTIDE SEQUENCE</scope>
    <source>
        <strain evidence="2">MQB_Silv_108</strain>
    </source>
</reference>
<evidence type="ECO:0000313" key="2">
    <source>
        <dbReference type="EMBL" id="UXE37889.1"/>
    </source>
</evidence>
<feature type="compositionally biased region" description="Basic and acidic residues" evidence="1">
    <location>
        <begin position="1"/>
        <end position="23"/>
    </location>
</feature>
<organism evidence="2 3">
    <name type="scientific">Raoultella ornithinolytica</name>
    <name type="common">Klebsiella ornithinolytica</name>
    <dbReference type="NCBI Taxonomy" id="54291"/>
    <lineage>
        <taxon>Bacteria</taxon>
        <taxon>Pseudomonadati</taxon>
        <taxon>Pseudomonadota</taxon>
        <taxon>Gammaproteobacteria</taxon>
        <taxon>Enterobacterales</taxon>
        <taxon>Enterobacteriaceae</taxon>
        <taxon>Klebsiella/Raoultella group</taxon>
        <taxon>Raoultella</taxon>
    </lineage>
</organism>
<accession>A0A9Q9JAK7</accession>
<sequence>MNFDKAQNRSKDTTMAERLHIPPEIDTQQTVKDSQFHPHFRQMDPLSFNPVIKATNSTHVPAGEDNNKNEPLHEYDEYVCGCGCDCCCGCGHDL</sequence>
<dbReference type="RefSeq" id="WP_128319213.1">
    <property type="nucleotide sequence ID" value="NZ_CP023888.1"/>
</dbReference>
<evidence type="ECO:0000313" key="3">
    <source>
        <dbReference type="Proteomes" id="UP001064206"/>
    </source>
</evidence>
<dbReference type="Proteomes" id="UP001064206">
    <property type="component" value="Chromosome"/>
</dbReference>